<keyword evidence="4" id="KW-1185">Reference proteome</keyword>
<dbReference type="Proteomes" id="UP000247498">
    <property type="component" value="Unassembled WGS sequence"/>
</dbReference>
<comment type="caution">
    <text evidence="3">The sequence shown here is derived from an EMBL/GenBank/DDBJ whole genome shotgun (WGS) entry which is preliminary data.</text>
</comment>
<dbReference type="AlphaFoldDB" id="A0A2V0PLV3"/>
<evidence type="ECO:0000256" key="1">
    <source>
        <dbReference type="SAM" id="MobiDB-lite"/>
    </source>
</evidence>
<organism evidence="3 4">
    <name type="scientific">Raphidocelis subcapitata</name>
    <dbReference type="NCBI Taxonomy" id="307507"/>
    <lineage>
        <taxon>Eukaryota</taxon>
        <taxon>Viridiplantae</taxon>
        <taxon>Chlorophyta</taxon>
        <taxon>core chlorophytes</taxon>
        <taxon>Chlorophyceae</taxon>
        <taxon>CS clade</taxon>
        <taxon>Sphaeropleales</taxon>
        <taxon>Selenastraceae</taxon>
        <taxon>Raphidocelis</taxon>
    </lineage>
</organism>
<evidence type="ECO:0000313" key="3">
    <source>
        <dbReference type="EMBL" id="GBF98840.1"/>
    </source>
</evidence>
<proteinExistence type="predicted"/>
<accession>A0A2V0PLV3</accession>
<feature type="chain" id="PRO_5015911593" evidence="2">
    <location>
        <begin position="21"/>
        <end position="169"/>
    </location>
</feature>
<feature type="region of interest" description="Disordered" evidence="1">
    <location>
        <begin position="148"/>
        <end position="169"/>
    </location>
</feature>
<dbReference type="EMBL" id="BDRX01000136">
    <property type="protein sequence ID" value="GBF98840.1"/>
    <property type="molecule type" value="Genomic_DNA"/>
</dbReference>
<protein>
    <submittedName>
        <fullName evidence="3">Uncharacterized protein</fullName>
    </submittedName>
</protein>
<evidence type="ECO:0000256" key="2">
    <source>
        <dbReference type="SAM" id="SignalP"/>
    </source>
</evidence>
<evidence type="ECO:0000313" key="4">
    <source>
        <dbReference type="Proteomes" id="UP000247498"/>
    </source>
</evidence>
<dbReference type="OrthoDB" id="540844at2759"/>
<reference evidence="3 4" key="1">
    <citation type="journal article" date="2018" name="Sci. Rep.">
        <title>Raphidocelis subcapitata (=Pseudokirchneriella subcapitata) provides an insight into genome evolution and environmental adaptations in the Sphaeropleales.</title>
        <authorList>
            <person name="Suzuki S."/>
            <person name="Yamaguchi H."/>
            <person name="Nakajima N."/>
            <person name="Kawachi M."/>
        </authorList>
    </citation>
    <scope>NUCLEOTIDE SEQUENCE [LARGE SCALE GENOMIC DNA]</scope>
    <source>
        <strain evidence="3 4">NIES-35</strain>
    </source>
</reference>
<keyword evidence="2" id="KW-0732">Signal</keyword>
<feature type="signal peptide" evidence="2">
    <location>
        <begin position="1"/>
        <end position="20"/>
    </location>
</feature>
<name>A0A2V0PLV3_9CHLO</name>
<dbReference type="InParanoid" id="A0A2V0PLV3"/>
<sequence length="169" mass="17150">MARATIVVALLVVALGVASAQEAVGLTLQFDNRGSKVSDPKKAAQILAAIADCVCNVPPSSVKYSGTIGQSTLLNHQSVSSFQCSGPTKGGKSLLDACKSNTKDGWFSSSNAKKCIKKYTDTWAVGDSVKLQQANCVEVKTAAARPAPVAAPAATSAAAKPATAAPTQG</sequence>
<gene>
    <name evidence="3" type="ORF">Rsub_11605</name>
</gene>